<sequence>MFYSWPRSTGLLLLVALSFPFGSALNFSESNFRIRRARRVPSGATQIKEITRPGMTLSFCAALCGEEGRMFQYNAASNSCKTYDIQGFYVSPVQLTSDSDWTVGCKEDVWRLVLSSMEGNSMLSVHDIWVSSGTHHDDSFPPGFPRACLRWPYNGS</sequence>
<accession>A0AAE1D6V5</accession>
<name>A0AAE1D6V5_9GAST</name>
<keyword evidence="1" id="KW-0732">Signal</keyword>
<feature type="chain" id="PRO_5041976194" evidence="1">
    <location>
        <begin position="25"/>
        <end position="156"/>
    </location>
</feature>
<comment type="caution">
    <text evidence="2">The sequence shown here is derived from an EMBL/GenBank/DDBJ whole genome shotgun (WGS) entry which is preliminary data.</text>
</comment>
<reference evidence="2" key="1">
    <citation type="journal article" date="2023" name="G3 (Bethesda)">
        <title>A reference genome for the long-term kleptoplast-retaining sea slug Elysia crispata morphotype clarki.</title>
        <authorList>
            <person name="Eastman K.E."/>
            <person name="Pendleton A.L."/>
            <person name="Shaikh M.A."/>
            <person name="Suttiyut T."/>
            <person name="Ogas R."/>
            <person name="Tomko P."/>
            <person name="Gavelis G."/>
            <person name="Widhalm J.R."/>
            <person name="Wisecaver J.H."/>
        </authorList>
    </citation>
    <scope>NUCLEOTIDE SEQUENCE</scope>
    <source>
        <strain evidence="2">ECLA1</strain>
    </source>
</reference>
<dbReference type="Proteomes" id="UP001283361">
    <property type="component" value="Unassembled WGS sequence"/>
</dbReference>
<evidence type="ECO:0000256" key="1">
    <source>
        <dbReference type="SAM" id="SignalP"/>
    </source>
</evidence>
<dbReference type="AlphaFoldDB" id="A0AAE1D6V5"/>
<gene>
    <name evidence="2" type="ORF">RRG08_045825</name>
</gene>
<keyword evidence="3" id="KW-1185">Reference proteome</keyword>
<evidence type="ECO:0000313" key="3">
    <source>
        <dbReference type="Proteomes" id="UP001283361"/>
    </source>
</evidence>
<organism evidence="2 3">
    <name type="scientific">Elysia crispata</name>
    <name type="common">lettuce slug</name>
    <dbReference type="NCBI Taxonomy" id="231223"/>
    <lineage>
        <taxon>Eukaryota</taxon>
        <taxon>Metazoa</taxon>
        <taxon>Spiralia</taxon>
        <taxon>Lophotrochozoa</taxon>
        <taxon>Mollusca</taxon>
        <taxon>Gastropoda</taxon>
        <taxon>Heterobranchia</taxon>
        <taxon>Euthyneura</taxon>
        <taxon>Panpulmonata</taxon>
        <taxon>Sacoglossa</taxon>
        <taxon>Placobranchoidea</taxon>
        <taxon>Plakobranchidae</taxon>
        <taxon>Elysia</taxon>
    </lineage>
</organism>
<proteinExistence type="predicted"/>
<feature type="signal peptide" evidence="1">
    <location>
        <begin position="1"/>
        <end position="24"/>
    </location>
</feature>
<dbReference type="EMBL" id="JAWDGP010005116">
    <property type="protein sequence ID" value="KAK3759541.1"/>
    <property type="molecule type" value="Genomic_DNA"/>
</dbReference>
<protein>
    <submittedName>
        <fullName evidence="2">Uncharacterized protein</fullName>
    </submittedName>
</protein>
<evidence type="ECO:0000313" key="2">
    <source>
        <dbReference type="EMBL" id="KAK3759541.1"/>
    </source>
</evidence>